<dbReference type="GO" id="GO:0005634">
    <property type="term" value="C:nucleus"/>
    <property type="evidence" value="ECO:0007669"/>
    <property type="project" value="UniProtKB-SubCell"/>
</dbReference>
<comment type="subcellular location">
    <subcellularLocation>
        <location evidence="1">Nucleus</location>
    </subcellularLocation>
</comment>
<dbReference type="EMBL" id="AYRZ02000015">
    <property type="protein sequence ID" value="PHT64416.1"/>
    <property type="molecule type" value="Genomic_DNA"/>
</dbReference>
<evidence type="ECO:0000313" key="9">
    <source>
        <dbReference type="Proteomes" id="UP000222542"/>
    </source>
</evidence>
<dbReference type="SUPFAM" id="SSF101936">
    <property type="entry name" value="DNA-binding pseudobarrel domain"/>
    <property type="match status" value="3"/>
</dbReference>
<dbReference type="Gene3D" id="2.40.330.10">
    <property type="entry name" value="DNA-binding pseudobarrel domain"/>
    <property type="match status" value="3"/>
</dbReference>
<dbReference type="CDD" id="cd10017">
    <property type="entry name" value="B3_DNA"/>
    <property type="match status" value="3"/>
</dbReference>
<keyword evidence="4" id="KW-0804">Transcription</keyword>
<gene>
    <name evidence="8" type="ORF">T459_31767</name>
</gene>
<keyword evidence="3" id="KW-0238">DNA-binding</keyword>
<evidence type="ECO:0000256" key="3">
    <source>
        <dbReference type="ARBA" id="ARBA00023125"/>
    </source>
</evidence>
<dbReference type="AlphaFoldDB" id="A0A2G2Y3R8"/>
<evidence type="ECO:0000259" key="7">
    <source>
        <dbReference type="PROSITE" id="PS50863"/>
    </source>
</evidence>
<dbReference type="PROSITE" id="PS50863">
    <property type="entry name" value="B3"/>
    <property type="match status" value="3"/>
</dbReference>
<evidence type="ECO:0000256" key="1">
    <source>
        <dbReference type="ARBA" id="ARBA00004123"/>
    </source>
</evidence>
<dbReference type="STRING" id="4072.A0A2G2Y3R8"/>
<evidence type="ECO:0000256" key="5">
    <source>
        <dbReference type="ARBA" id="ARBA00023242"/>
    </source>
</evidence>
<feature type="domain" description="TF-B3" evidence="7">
    <location>
        <begin position="668"/>
        <end position="766"/>
    </location>
</feature>
<dbReference type="OMA" id="KACNEKP"/>
<dbReference type="InterPro" id="IPR015300">
    <property type="entry name" value="DNA-bd_pseudobarrel_sf"/>
</dbReference>
<evidence type="ECO:0000256" key="2">
    <source>
        <dbReference type="ARBA" id="ARBA00023015"/>
    </source>
</evidence>
<dbReference type="SMART" id="SM01019">
    <property type="entry name" value="B3"/>
    <property type="match status" value="3"/>
</dbReference>
<name>A0A2G2Y3R8_CAPAN</name>
<feature type="region of interest" description="Disordered" evidence="6">
    <location>
        <begin position="425"/>
        <end position="444"/>
    </location>
</feature>
<keyword evidence="2" id="KW-0805">Transcription regulation</keyword>
<dbReference type="InterPro" id="IPR044837">
    <property type="entry name" value="REM16-like"/>
</dbReference>
<dbReference type="Pfam" id="PF02362">
    <property type="entry name" value="B3"/>
    <property type="match status" value="3"/>
</dbReference>
<keyword evidence="5" id="KW-0539">Nucleus</keyword>
<dbReference type="GO" id="GO:0003677">
    <property type="term" value="F:DNA binding"/>
    <property type="evidence" value="ECO:0007669"/>
    <property type="project" value="UniProtKB-KW"/>
</dbReference>
<organism evidence="8 9">
    <name type="scientific">Capsicum annuum</name>
    <name type="common">Capsicum pepper</name>
    <dbReference type="NCBI Taxonomy" id="4072"/>
    <lineage>
        <taxon>Eukaryota</taxon>
        <taxon>Viridiplantae</taxon>
        <taxon>Streptophyta</taxon>
        <taxon>Embryophyta</taxon>
        <taxon>Tracheophyta</taxon>
        <taxon>Spermatophyta</taxon>
        <taxon>Magnoliopsida</taxon>
        <taxon>eudicotyledons</taxon>
        <taxon>Gunneridae</taxon>
        <taxon>Pentapetalae</taxon>
        <taxon>asterids</taxon>
        <taxon>lamiids</taxon>
        <taxon>Solanales</taxon>
        <taxon>Solanaceae</taxon>
        <taxon>Solanoideae</taxon>
        <taxon>Capsiceae</taxon>
        <taxon>Capsicum</taxon>
    </lineage>
</organism>
<feature type="region of interest" description="Disordered" evidence="6">
    <location>
        <begin position="113"/>
        <end position="144"/>
    </location>
</feature>
<dbReference type="PANTHER" id="PTHR31391:SF131">
    <property type="entry name" value="TF-B3 DOMAIN-CONTAINING PROTEIN"/>
    <property type="match status" value="1"/>
</dbReference>
<evidence type="ECO:0000256" key="6">
    <source>
        <dbReference type="SAM" id="MobiDB-lite"/>
    </source>
</evidence>
<evidence type="ECO:0000313" key="8">
    <source>
        <dbReference type="EMBL" id="PHT64416.1"/>
    </source>
</evidence>
<comment type="caution">
    <text evidence="8">The sequence shown here is derived from an EMBL/GenBank/DDBJ whole genome shotgun (WGS) entry which is preliminary data.</text>
</comment>
<feature type="compositionally biased region" description="Acidic residues" evidence="6">
    <location>
        <begin position="119"/>
        <end position="136"/>
    </location>
</feature>
<reference evidence="8 9" key="2">
    <citation type="journal article" date="2017" name="Genome Biol.">
        <title>New reference genome sequences of hot pepper reveal the massive evolution of plant disease-resistance genes by retroduplication.</title>
        <authorList>
            <person name="Kim S."/>
            <person name="Park J."/>
            <person name="Yeom S.I."/>
            <person name="Kim Y.M."/>
            <person name="Seo E."/>
            <person name="Kim K.T."/>
            <person name="Kim M.S."/>
            <person name="Lee J.M."/>
            <person name="Cheong K."/>
            <person name="Shin H.S."/>
            <person name="Kim S.B."/>
            <person name="Han K."/>
            <person name="Lee J."/>
            <person name="Park M."/>
            <person name="Lee H.A."/>
            <person name="Lee H.Y."/>
            <person name="Lee Y."/>
            <person name="Oh S."/>
            <person name="Lee J.H."/>
            <person name="Choi E."/>
            <person name="Choi E."/>
            <person name="Lee S.E."/>
            <person name="Jeon J."/>
            <person name="Kim H."/>
            <person name="Choi G."/>
            <person name="Song H."/>
            <person name="Lee J."/>
            <person name="Lee S.C."/>
            <person name="Kwon J.K."/>
            <person name="Lee H.Y."/>
            <person name="Koo N."/>
            <person name="Hong Y."/>
            <person name="Kim R.W."/>
            <person name="Kang W.H."/>
            <person name="Huh J.H."/>
            <person name="Kang B.C."/>
            <person name="Yang T.J."/>
            <person name="Lee Y.H."/>
            <person name="Bennetzen J.L."/>
            <person name="Choi D."/>
        </authorList>
    </citation>
    <scope>NUCLEOTIDE SEQUENCE [LARGE SCALE GENOMIC DNA]</scope>
    <source>
        <strain evidence="9">cv. CM334</strain>
    </source>
</reference>
<dbReference type="Gramene" id="PHT64416">
    <property type="protein sequence ID" value="PHT64416"/>
    <property type="gene ID" value="T459_31767"/>
</dbReference>
<dbReference type="PANTHER" id="PTHR31391">
    <property type="entry name" value="B3 DOMAIN-CONTAINING PROTEIN OS11G0197600-RELATED"/>
    <property type="match status" value="1"/>
</dbReference>
<feature type="compositionally biased region" description="Polar residues" evidence="6">
    <location>
        <begin position="615"/>
        <end position="638"/>
    </location>
</feature>
<dbReference type="InterPro" id="IPR003340">
    <property type="entry name" value="B3_DNA-bd"/>
</dbReference>
<dbReference type="Proteomes" id="UP000222542">
    <property type="component" value="Unassembled WGS sequence"/>
</dbReference>
<proteinExistence type="predicted"/>
<feature type="domain" description="TF-B3" evidence="7">
    <location>
        <begin position="208"/>
        <end position="286"/>
    </location>
</feature>
<sequence>MKDLGKTKFCLCLQIEHLTNGIFIHQSACKEKVLKQFYMDGAHPVSTPMVVRSLDVNKDPFRPQQKNEELLGPEIPYLSAIGALMCLANTIRPDIAFSVNLLVRAKRKEFANDSSDSFSSDDGDKDYMEEEEDEKEEDAKKALHSKCKYVEEEEDEEEEEHKEENEKADIFKKNASCSKVGTDDVQMKPSSCSLPAPASMLSLLFCLLRIPDTFVQKHGDELLDTVKLIVPTDDFWCVGVKKTGKMFWLHDGWHGFMEHHSVGCWYFLLFKYGQNSCFSVHIFDLAATEIDYQFRSHGNAKLRDVAQDLSHRKDKIVGGKSSVEIVDLLETEQGPENSAKSSELSHGAKRRKMASGRIKHLRCYETRGKANKLYDDEQLLNGEKLNISGISLTEPLGANFVRQSMKAPIHSAAATRDARISFTGQQREKSVLHGSTDNCGKRGRPRAAEANRATNAAKMFTPENPHFMTTLGGYNVLRNHILNIPADFVREHMPKTSGLIELQDSDGNKWNVRRIRRKMRMILSRGWLEFVRDNSLVVGDACVFELIKDLQAHKRMLKVHIFRSRVEENSTNLRTGNISEPTRSTGKDCTLQFNETKHTESSDPFEPASSDRTNHQTNTKSSFTGQQWEKSVLSGSTNNRRKRGRPRLAEANRTNDAAKMFMSENPYFMVTLGEYNTVRNYILNIPPGFVQDYMPKTSEQIKLEDSDGNKWNVHCIRRKTCMFLSKGWVNFVRDNGLVIGDTCVFELIKDIQADELMLKVHIFRKKVEQK</sequence>
<protein>
    <recommendedName>
        <fullName evidence="7">TF-B3 domain-containing protein</fullName>
    </recommendedName>
</protein>
<feature type="domain" description="TF-B3" evidence="7">
    <location>
        <begin position="467"/>
        <end position="565"/>
    </location>
</feature>
<accession>A0A2G2Y3R8</accession>
<keyword evidence="9" id="KW-1185">Reference proteome</keyword>
<feature type="region of interest" description="Disordered" evidence="6">
    <location>
        <begin position="596"/>
        <end position="647"/>
    </location>
</feature>
<reference evidence="8 9" key="1">
    <citation type="journal article" date="2014" name="Nat. Genet.">
        <title>Genome sequence of the hot pepper provides insights into the evolution of pungency in Capsicum species.</title>
        <authorList>
            <person name="Kim S."/>
            <person name="Park M."/>
            <person name="Yeom S.I."/>
            <person name="Kim Y.M."/>
            <person name="Lee J.M."/>
            <person name="Lee H.A."/>
            <person name="Seo E."/>
            <person name="Choi J."/>
            <person name="Cheong K."/>
            <person name="Kim K.T."/>
            <person name="Jung K."/>
            <person name="Lee G.W."/>
            <person name="Oh S.K."/>
            <person name="Bae C."/>
            <person name="Kim S.B."/>
            <person name="Lee H.Y."/>
            <person name="Kim S.Y."/>
            <person name="Kim M.S."/>
            <person name="Kang B.C."/>
            <person name="Jo Y.D."/>
            <person name="Yang H.B."/>
            <person name="Jeong H.J."/>
            <person name="Kang W.H."/>
            <person name="Kwon J.K."/>
            <person name="Shin C."/>
            <person name="Lim J.Y."/>
            <person name="Park J.H."/>
            <person name="Huh J.H."/>
            <person name="Kim J.S."/>
            <person name="Kim B.D."/>
            <person name="Cohen O."/>
            <person name="Paran I."/>
            <person name="Suh M.C."/>
            <person name="Lee S.B."/>
            <person name="Kim Y.K."/>
            <person name="Shin Y."/>
            <person name="Noh S.J."/>
            <person name="Park J."/>
            <person name="Seo Y.S."/>
            <person name="Kwon S.Y."/>
            <person name="Kim H.A."/>
            <person name="Park J.M."/>
            <person name="Kim H.J."/>
            <person name="Choi S.B."/>
            <person name="Bosland P.W."/>
            <person name="Reeves G."/>
            <person name="Jo S.H."/>
            <person name="Lee B.W."/>
            <person name="Cho H.T."/>
            <person name="Choi H.S."/>
            <person name="Lee M.S."/>
            <person name="Yu Y."/>
            <person name="Do Choi Y."/>
            <person name="Park B.S."/>
            <person name="van Deynze A."/>
            <person name="Ashrafi H."/>
            <person name="Hill T."/>
            <person name="Kim W.T."/>
            <person name="Pai H.S."/>
            <person name="Ahn H.K."/>
            <person name="Yeam I."/>
            <person name="Giovannoni J.J."/>
            <person name="Rose J.K."/>
            <person name="Sorensen I."/>
            <person name="Lee S.J."/>
            <person name="Kim R.W."/>
            <person name="Choi I.Y."/>
            <person name="Choi B.S."/>
            <person name="Lim J.S."/>
            <person name="Lee Y.H."/>
            <person name="Choi D."/>
        </authorList>
    </citation>
    <scope>NUCLEOTIDE SEQUENCE [LARGE SCALE GENOMIC DNA]</scope>
    <source>
        <strain evidence="9">cv. CM334</strain>
    </source>
</reference>
<evidence type="ECO:0000256" key="4">
    <source>
        <dbReference type="ARBA" id="ARBA00023163"/>
    </source>
</evidence>